<protein>
    <submittedName>
        <fullName evidence="2">Uncharacterized protein</fullName>
    </submittedName>
</protein>
<sequence length="108" mass="12917">MAITKRSCACIEQAWLACCEQKLSLPEDELEGKKKTYYAMTQYIRRHKIPTEYLPMVPNVTKRPTRQAELNRHKRKIKELEKQAKKDAKEKRQLRRAMASYLFMDWAK</sequence>
<organism evidence="2 3">
    <name type="scientific">Eucalyptus globulus</name>
    <name type="common">Tasmanian blue gum</name>
    <dbReference type="NCBI Taxonomy" id="34317"/>
    <lineage>
        <taxon>Eukaryota</taxon>
        <taxon>Viridiplantae</taxon>
        <taxon>Streptophyta</taxon>
        <taxon>Embryophyta</taxon>
        <taxon>Tracheophyta</taxon>
        <taxon>Spermatophyta</taxon>
        <taxon>Magnoliopsida</taxon>
        <taxon>eudicotyledons</taxon>
        <taxon>Gunneridae</taxon>
        <taxon>Pentapetalae</taxon>
        <taxon>rosids</taxon>
        <taxon>malvids</taxon>
        <taxon>Myrtales</taxon>
        <taxon>Myrtaceae</taxon>
        <taxon>Myrtoideae</taxon>
        <taxon>Eucalypteae</taxon>
        <taxon>Eucalyptus</taxon>
    </lineage>
</organism>
<accession>A0ABD3JJL3</accession>
<dbReference type="EMBL" id="JBJKBG010000009">
    <property type="protein sequence ID" value="KAL3723930.1"/>
    <property type="molecule type" value="Genomic_DNA"/>
</dbReference>
<dbReference type="AlphaFoldDB" id="A0ABD3JJL3"/>
<proteinExistence type="predicted"/>
<name>A0ABD3JJL3_EUCGL</name>
<keyword evidence="1" id="KW-0175">Coiled coil</keyword>
<feature type="coiled-coil region" evidence="1">
    <location>
        <begin position="63"/>
        <end position="97"/>
    </location>
</feature>
<comment type="caution">
    <text evidence="2">The sequence shown here is derived from an EMBL/GenBank/DDBJ whole genome shotgun (WGS) entry which is preliminary data.</text>
</comment>
<reference evidence="2 3" key="1">
    <citation type="submission" date="2024-11" db="EMBL/GenBank/DDBJ databases">
        <title>Chromosome-level genome assembly of Eucalyptus globulus Labill. provides insights into its genome evolution.</title>
        <authorList>
            <person name="Li X."/>
        </authorList>
    </citation>
    <scope>NUCLEOTIDE SEQUENCE [LARGE SCALE GENOMIC DNA]</scope>
    <source>
        <strain evidence="2">CL2024</strain>
        <tissue evidence="2">Fresh tender leaves</tissue>
    </source>
</reference>
<evidence type="ECO:0000313" key="3">
    <source>
        <dbReference type="Proteomes" id="UP001634007"/>
    </source>
</evidence>
<dbReference type="Proteomes" id="UP001634007">
    <property type="component" value="Unassembled WGS sequence"/>
</dbReference>
<evidence type="ECO:0000313" key="2">
    <source>
        <dbReference type="EMBL" id="KAL3723930.1"/>
    </source>
</evidence>
<gene>
    <name evidence="2" type="ORF">ACJRO7_036009</name>
</gene>
<keyword evidence="3" id="KW-1185">Reference proteome</keyword>
<evidence type="ECO:0000256" key="1">
    <source>
        <dbReference type="SAM" id="Coils"/>
    </source>
</evidence>